<dbReference type="InterPro" id="IPR042099">
    <property type="entry name" value="ANL_N_sf"/>
</dbReference>
<dbReference type="PANTHER" id="PTHR43845:SF1">
    <property type="entry name" value="BLR5969 PROTEIN"/>
    <property type="match status" value="1"/>
</dbReference>
<reference evidence="1" key="1">
    <citation type="journal article" date="2020" name="Microbiol. Resour. Announc.">
        <title>Complete Genome Sequence of Novel Psychrotolerant Legionella Strain TUM19329, Isolated from Antarctic Lake Sediment.</title>
        <authorList>
            <person name="Shimada S."/>
            <person name="Nakai R."/>
            <person name="Aoki K."/>
            <person name="Shimoeda N."/>
            <person name="Ohno G."/>
            <person name="Miyazaki Y."/>
            <person name="Kudoh S."/>
            <person name="Imura S."/>
            <person name="Watanabe K."/>
            <person name="Ishii Y."/>
            <person name="Tateda K."/>
        </authorList>
    </citation>
    <scope>NUCLEOTIDE SEQUENCE [LARGE SCALE GENOMIC DNA]</scope>
    <source>
        <strain evidence="1">TUM19329</strain>
    </source>
</reference>
<sequence length="742" mass="84760">MPTYTVNSPVIVFNQEEYGKRLLFQKAETNPRNALGKNGVTLQPWPSSLFYKIIKIRAPQIDEHGQHEAREFTLNRNSLIKYIGVDASVDNSDEELIKKLNDKLWHSELNQPGLDDKNKQIEAGEHLRHAGQHNKRVINHWSDPIVDLFKGAFFSWFYQITLQSINLIKLRFFFFGKEKDLFETGEILAKKRFHEAYADVPAYSNHLTTFNGMVVTDTVFHEIPLTTKANYIKIQEHDSDTHFYGTYPENSKTDTSTGTTGKPTAWVRGEGELETVKKSLALAAKIQFGTRRLSYINAFAMGPWATGLTTYELMRQTGSVFATGPDKEKILDEMLRIAKYEKHQLDLAVDKLQHRNPQIQEGEKKIINDVIHKCLNALLKNRDLSLVDALDAQITQLTNQQQVIIKRYQDKIKAVVERLNKEKTQIIIAGYPPFLQDLTTYVKEQGYALADFSPIAVVGGQAISEAMRDLLVKNGFNQLYSSYGASDLDINLGVETEYEIMVRKAIEKNPGLARELYGANKGLPMIFHYDTWNYHVECLDKDNEQPDNTDSLVFTATRDDRSSPRIRYDLGDKGRVYASSDVQALLAKYGIFQKPKTNLPLLFVWGRDSTVVFNGANLAFTELERAVTDIDTYGNILKKAFYKYQDTETGAEKLEIWLELNDGVEIPENITEYAQNLISKLAMLNQDFRYQLESLDEGTILPMVRFFKRHQSQISEAGGLIWVRMSGTKLRKNKSYSSIIYS</sequence>
<dbReference type="AlphaFoldDB" id="A0A6F8T4J1"/>
<proteinExistence type="predicted"/>
<gene>
    <name evidence="1" type="ORF">TUM19329_14380</name>
</gene>
<dbReference type="EMBL" id="AP022839">
    <property type="protein sequence ID" value="BCA95077.1"/>
    <property type="molecule type" value="Genomic_DNA"/>
</dbReference>
<dbReference type="KEGG" id="lant:TUM19329_14380"/>
<dbReference type="Proteomes" id="UP000502894">
    <property type="component" value="Chromosome"/>
</dbReference>
<accession>A0A6F8T4J1</accession>
<dbReference type="PANTHER" id="PTHR43845">
    <property type="entry name" value="BLR5969 PROTEIN"/>
    <property type="match status" value="1"/>
</dbReference>
<protein>
    <submittedName>
        <fullName evidence="1">Uncharacterized protein</fullName>
    </submittedName>
</protein>
<keyword evidence="2" id="KW-1185">Reference proteome</keyword>
<dbReference type="Gene3D" id="3.40.50.12780">
    <property type="entry name" value="N-terminal domain of ligase-like"/>
    <property type="match status" value="2"/>
</dbReference>
<name>A0A6F8T4J1_9GAMM</name>
<organism evidence="1 2">
    <name type="scientific">Legionella antarctica</name>
    <dbReference type="NCBI Taxonomy" id="2708020"/>
    <lineage>
        <taxon>Bacteria</taxon>
        <taxon>Pseudomonadati</taxon>
        <taxon>Pseudomonadota</taxon>
        <taxon>Gammaproteobacteria</taxon>
        <taxon>Legionellales</taxon>
        <taxon>Legionellaceae</taxon>
        <taxon>Legionella</taxon>
    </lineage>
</organism>
<dbReference type="RefSeq" id="WP_173236775.1">
    <property type="nucleotide sequence ID" value="NZ_AP022839.1"/>
</dbReference>
<evidence type="ECO:0000313" key="2">
    <source>
        <dbReference type="Proteomes" id="UP000502894"/>
    </source>
</evidence>
<evidence type="ECO:0000313" key="1">
    <source>
        <dbReference type="EMBL" id="BCA95077.1"/>
    </source>
</evidence>